<dbReference type="AlphaFoldDB" id="A0A1F6GXB7"/>
<dbReference type="SFLD" id="SFLDS00029">
    <property type="entry name" value="Radical_SAM"/>
    <property type="match status" value="1"/>
</dbReference>
<dbReference type="PANTHER" id="PTHR43409:SF16">
    <property type="entry name" value="SLR0320 PROTEIN"/>
    <property type="match status" value="1"/>
</dbReference>
<dbReference type="InterPro" id="IPR007197">
    <property type="entry name" value="rSAM"/>
</dbReference>
<dbReference type="GO" id="GO:0051539">
    <property type="term" value="F:4 iron, 4 sulfur cluster binding"/>
    <property type="evidence" value="ECO:0007669"/>
    <property type="project" value="UniProtKB-KW"/>
</dbReference>
<dbReference type="Gene3D" id="3.80.30.20">
    <property type="entry name" value="tm_1862 like domain"/>
    <property type="match status" value="1"/>
</dbReference>
<evidence type="ECO:0000259" key="6">
    <source>
        <dbReference type="PROSITE" id="PS51918"/>
    </source>
</evidence>
<evidence type="ECO:0000256" key="2">
    <source>
        <dbReference type="ARBA" id="ARBA00022691"/>
    </source>
</evidence>
<name>A0A1F6GXB7_9PROT</name>
<dbReference type="GO" id="GO:0046872">
    <property type="term" value="F:metal ion binding"/>
    <property type="evidence" value="ECO:0007669"/>
    <property type="project" value="UniProtKB-KW"/>
</dbReference>
<dbReference type="Proteomes" id="UP000177583">
    <property type="component" value="Unassembled WGS sequence"/>
</dbReference>
<evidence type="ECO:0000313" key="7">
    <source>
        <dbReference type="EMBL" id="OGH02702.1"/>
    </source>
</evidence>
<evidence type="ECO:0000256" key="1">
    <source>
        <dbReference type="ARBA" id="ARBA00001966"/>
    </source>
</evidence>
<dbReference type="GO" id="GO:0003824">
    <property type="term" value="F:catalytic activity"/>
    <property type="evidence" value="ECO:0007669"/>
    <property type="project" value="InterPro"/>
</dbReference>
<keyword evidence="2" id="KW-0949">S-adenosyl-L-methionine</keyword>
<dbReference type="Pfam" id="PF04055">
    <property type="entry name" value="Radical_SAM"/>
    <property type="match status" value="1"/>
</dbReference>
<dbReference type="PANTHER" id="PTHR43409">
    <property type="entry name" value="ANAEROBIC MAGNESIUM-PROTOPORPHYRIN IX MONOMETHYL ESTER CYCLASE-RELATED"/>
    <property type="match status" value="1"/>
</dbReference>
<accession>A0A1F6GXB7</accession>
<dbReference type="SFLD" id="SFLDG01123">
    <property type="entry name" value="methyltransferase_(Class_B)"/>
    <property type="match status" value="1"/>
</dbReference>
<dbReference type="GO" id="GO:0005829">
    <property type="term" value="C:cytosol"/>
    <property type="evidence" value="ECO:0007669"/>
    <property type="project" value="TreeGrafter"/>
</dbReference>
<organism evidence="7 8">
    <name type="scientific">Candidatus Lambdaproteobacteria bacterium RIFOXYD2_FULL_56_26</name>
    <dbReference type="NCBI Taxonomy" id="1817773"/>
    <lineage>
        <taxon>Bacteria</taxon>
        <taxon>Pseudomonadati</taxon>
        <taxon>Pseudomonadota</taxon>
        <taxon>Candidatus Lambdaproteobacteria</taxon>
    </lineage>
</organism>
<dbReference type="SMART" id="SM00729">
    <property type="entry name" value="Elp3"/>
    <property type="match status" value="1"/>
</dbReference>
<comment type="cofactor">
    <cofactor evidence="1">
        <name>[4Fe-4S] cluster</name>
        <dbReference type="ChEBI" id="CHEBI:49883"/>
    </cofactor>
</comment>
<sequence length="494" mass="56490">MSQYHRILYVWLPTERPIYPTGLVTLANHIHQDFPQIEQQILDLSPIAPRYRSQKLKEVIQTFGPKLLAFSWRDVQTFGPHEGNDPLRDALKFYHHPNPLERLRIAPKMLGHFFSYRRQLRGNLKLIRQGHLQTPGSLTVVGGAGFSVFSEEILAELPQAIVGVKGEGEGPLKDILEQGHPSVRLIQGPHCPTERYEKQKLDVDYTAKIFPGYTRYLDTAIGIQSKRGCPHRCSYCIYSHLEGRNIRQREPKQVVSEIESYHRRWGMRRFWFADSQFIPSHQSAQSCLELLEGLAALNLPITWSGYVRTNMIDQKIARAMVQSGLEDLEVSINSGSQQIVDQLKAGFKMEALYQGCRNLAEAGYKGNIILNFSLNAPTETEATLRESVAAYHHICSIFDPKQVQPYLFFLGVQPHTPLFEQLEQSGYFKGIKQNFFRPSPRLIRKMLHNPPPLDQLIARSCLKVWKQAQVPERHAGHLIMTELQAQLGPESTRI</sequence>
<proteinExistence type="predicted"/>
<reference evidence="7 8" key="1">
    <citation type="journal article" date="2016" name="Nat. Commun.">
        <title>Thousands of microbial genomes shed light on interconnected biogeochemical processes in an aquifer system.</title>
        <authorList>
            <person name="Anantharaman K."/>
            <person name="Brown C.T."/>
            <person name="Hug L.A."/>
            <person name="Sharon I."/>
            <person name="Castelle C.J."/>
            <person name="Probst A.J."/>
            <person name="Thomas B.C."/>
            <person name="Singh A."/>
            <person name="Wilkins M.J."/>
            <person name="Karaoz U."/>
            <person name="Brodie E.L."/>
            <person name="Williams K.H."/>
            <person name="Hubbard S.S."/>
            <person name="Banfield J.F."/>
        </authorList>
    </citation>
    <scope>NUCLEOTIDE SEQUENCE [LARGE SCALE GENOMIC DNA]</scope>
</reference>
<evidence type="ECO:0000313" key="8">
    <source>
        <dbReference type="Proteomes" id="UP000177583"/>
    </source>
</evidence>
<evidence type="ECO:0000256" key="3">
    <source>
        <dbReference type="ARBA" id="ARBA00022723"/>
    </source>
</evidence>
<dbReference type="InterPro" id="IPR023404">
    <property type="entry name" value="rSAM_horseshoe"/>
</dbReference>
<keyword evidence="5" id="KW-0411">Iron-sulfur</keyword>
<keyword evidence="4" id="KW-0408">Iron</keyword>
<protein>
    <recommendedName>
        <fullName evidence="6">Radical SAM core domain-containing protein</fullName>
    </recommendedName>
</protein>
<keyword evidence="3" id="KW-0479">Metal-binding</keyword>
<dbReference type="InterPro" id="IPR034466">
    <property type="entry name" value="Methyltransferase_Class_B"/>
</dbReference>
<dbReference type="InterPro" id="IPR051198">
    <property type="entry name" value="BchE-like"/>
</dbReference>
<gene>
    <name evidence="7" type="ORF">A2557_11510</name>
</gene>
<evidence type="ECO:0000256" key="4">
    <source>
        <dbReference type="ARBA" id="ARBA00023004"/>
    </source>
</evidence>
<dbReference type="InterPro" id="IPR058240">
    <property type="entry name" value="rSAM_sf"/>
</dbReference>
<comment type="caution">
    <text evidence="7">The sequence shown here is derived from an EMBL/GenBank/DDBJ whole genome shotgun (WGS) entry which is preliminary data.</text>
</comment>
<dbReference type="SFLD" id="SFLDG01082">
    <property type="entry name" value="B12-binding_domain_containing"/>
    <property type="match status" value="1"/>
</dbReference>
<dbReference type="InterPro" id="IPR006638">
    <property type="entry name" value="Elp3/MiaA/NifB-like_rSAM"/>
</dbReference>
<dbReference type="EMBL" id="MFNF01000021">
    <property type="protein sequence ID" value="OGH02702.1"/>
    <property type="molecule type" value="Genomic_DNA"/>
</dbReference>
<evidence type="ECO:0000256" key="5">
    <source>
        <dbReference type="ARBA" id="ARBA00023014"/>
    </source>
</evidence>
<dbReference type="SUPFAM" id="SSF102114">
    <property type="entry name" value="Radical SAM enzymes"/>
    <property type="match status" value="1"/>
</dbReference>
<feature type="domain" description="Radical SAM core" evidence="6">
    <location>
        <begin position="215"/>
        <end position="451"/>
    </location>
</feature>
<dbReference type="PROSITE" id="PS51918">
    <property type="entry name" value="RADICAL_SAM"/>
    <property type="match status" value="1"/>
</dbReference>